<comment type="similarity">
    <text evidence="2 8">Belongs to the peptidase M14 family.</text>
</comment>
<evidence type="ECO:0000259" key="9">
    <source>
        <dbReference type="PROSITE" id="PS52035"/>
    </source>
</evidence>
<evidence type="ECO:0000256" key="5">
    <source>
        <dbReference type="ARBA" id="ARBA00022801"/>
    </source>
</evidence>
<dbReference type="Proteomes" id="UP000321558">
    <property type="component" value="Unassembled WGS sequence"/>
</dbReference>
<protein>
    <recommendedName>
        <fullName evidence="9">Peptidase M14 domain-containing protein</fullName>
    </recommendedName>
</protein>
<evidence type="ECO:0000256" key="6">
    <source>
        <dbReference type="ARBA" id="ARBA00022833"/>
    </source>
</evidence>
<dbReference type="GO" id="GO:0008270">
    <property type="term" value="F:zinc ion binding"/>
    <property type="evidence" value="ECO:0007669"/>
    <property type="project" value="InterPro"/>
</dbReference>
<dbReference type="GO" id="GO:0006508">
    <property type="term" value="P:proteolysis"/>
    <property type="evidence" value="ECO:0007669"/>
    <property type="project" value="UniProtKB-KW"/>
</dbReference>
<evidence type="ECO:0000313" key="10">
    <source>
        <dbReference type="EMBL" id="GEN86956.1"/>
    </source>
</evidence>
<keyword evidence="4" id="KW-0479">Metal-binding</keyword>
<comment type="cofactor">
    <cofactor evidence="1">
        <name>Zn(2+)</name>
        <dbReference type="ChEBI" id="CHEBI:29105"/>
    </cofactor>
</comment>
<dbReference type="PROSITE" id="PS52035">
    <property type="entry name" value="PEPTIDASE_M14"/>
    <property type="match status" value="1"/>
</dbReference>
<comment type="caution">
    <text evidence="8">Lacks conserved residue(s) required for the propagation of feature annotation.</text>
</comment>
<dbReference type="EMBL" id="BJYM01000006">
    <property type="protein sequence ID" value="GEN86956.1"/>
    <property type="molecule type" value="Genomic_DNA"/>
</dbReference>
<keyword evidence="5" id="KW-0378">Hydrolase</keyword>
<keyword evidence="7" id="KW-0482">Metalloprotease</keyword>
<gene>
    <name evidence="10" type="ORF">OSO01_16950</name>
</gene>
<evidence type="ECO:0000256" key="7">
    <source>
        <dbReference type="ARBA" id="ARBA00023049"/>
    </source>
</evidence>
<keyword evidence="3" id="KW-0645">Protease</keyword>
<dbReference type="GO" id="GO:0005615">
    <property type="term" value="C:extracellular space"/>
    <property type="evidence" value="ECO:0007669"/>
    <property type="project" value="TreeGrafter"/>
</dbReference>
<evidence type="ECO:0000313" key="11">
    <source>
        <dbReference type="Proteomes" id="UP000321558"/>
    </source>
</evidence>
<dbReference type="OrthoDB" id="2963812at2"/>
<dbReference type="RefSeq" id="WP_147209984.1">
    <property type="nucleotide sequence ID" value="NZ_BJYM01000006.1"/>
</dbReference>
<dbReference type="Gene3D" id="3.40.630.10">
    <property type="entry name" value="Zn peptidases"/>
    <property type="match status" value="1"/>
</dbReference>
<dbReference type="PANTHER" id="PTHR11705:SF143">
    <property type="entry name" value="SLL0236 PROTEIN"/>
    <property type="match status" value="1"/>
</dbReference>
<dbReference type="PANTHER" id="PTHR11705">
    <property type="entry name" value="PROTEASE FAMILY M14 CARBOXYPEPTIDASE A,B"/>
    <property type="match status" value="1"/>
</dbReference>
<dbReference type="GO" id="GO:0004181">
    <property type="term" value="F:metallocarboxypeptidase activity"/>
    <property type="evidence" value="ECO:0007669"/>
    <property type="project" value="InterPro"/>
</dbReference>
<keyword evidence="6" id="KW-0862">Zinc</keyword>
<dbReference type="Pfam" id="PF00246">
    <property type="entry name" value="Peptidase_M14"/>
    <property type="match status" value="1"/>
</dbReference>
<reference evidence="10 11" key="1">
    <citation type="submission" date="2019-07" db="EMBL/GenBank/DDBJ databases">
        <title>Whole genome shotgun sequence of Oceanobacillus sojae NBRC 105379.</title>
        <authorList>
            <person name="Hosoyama A."/>
            <person name="Uohara A."/>
            <person name="Ohji S."/>
            <person name="Ichikawa N."/>
        </authorList>
    </citation>
    <scope>NUCLEOTIDE SEQUENCE [LARGE SCALE GENOMIC DNA]</scope>
    <source>
        <strain evidence="10 11">NBRC 105379</strain>
    </source>
</reference>
<name>A0A511ZHN7_9BACI</name>
<dbReference type="AlphaFoldDB" id="A0A511ZHN7"/>
<proteinExistence type="inferred from homology"/>
<dbReference type="InterPro" id="IPR057246">
    <property type="entry name" value="CARBOXYPEPT_ZN_1"/>
</dbReference>
<comment type="caution">
    <text evidence="10">The sequence shown here is derived from an EMBL/GenBank/DDBJ whole genome shotgun (WGS) entry which is preliminary data.</text>
</comment>
<sequence>MIRIPYDFSGNLNLPSYSQMVQRIMQFNNVSNIGKDESGNYDMYMIEMGNLNKPTILVISSMHGTEWMGALYSIRFMEQLRDNTFRDKAFRDKAFRAKLLRNFHIVYIPVVNPYGFDRTSHAEGNNVGRYNVNGIDLNRDFNDFSQAESRNVKAVMDRVSPFAFLDIHLFGRGMDGSNGLNLIVGNGQYETDKIRDLFANSLERYANQSVVKWDGYNQLLRGLARRYMRDKSNPHTPYTLSYITEIVRPRQLSSGLDAPLSDQEIMKYGMMYLFFVTSMGYFEQRKVELNYGPVLSVEDGVYRTVRYKV</sequence>
<evidence type="ECO:0000256" key="8">
    <source>
        <dbReference type="PROSITE-ProRule" id="PRU01379"/>
    </source>
</evidence>
<evidence type="ECO:0000256" key="2">
    <source>
        <dbReference type="ARBA" id="ARBA00005988"/>
    </source>
</evidence>
<evidence type="ECO:0000256" key="3">
    <source>
        <dbReference type="ARBA" id="ARBA00022670"/>
    </source>
</evidence>
<keyword evidence="11" id="KW-1185">Reference proteome</keyword>
<dbReference type="SUPFAM" id="SSF53187">
    <property type="entry name" value="Zn-dependent exopeptidases"/>
    <property type="match status" value="1"/>
</dbReference>
<feature type="domain" description="Peptidase M14" evidence="9">
    <location>
        <begin position="4"/>
        <end position="309"/>
    </location>
</feature>
<dbReference type="PROSITE" id="PS00132">
    <property type="entry name" value="CARBOXYPEPT_ZN_1"/>
    <property type="match status" value="1"/>
</dbReference>
<accession>A0A511ZHN7</accession>
<evidence type="ECO:0000256" key="1">
    <source>
        <dbReference type="ARBA" id="ARBA00001947"/>
    </source>
</evidence>
<organism evidence="10 11">
    <name type="scientific">Oceanobacillus sojae</name>
    <dbReference type="NCBI Taxonomy" id="582851"/>
    <lineage>
        <taxon>Bacteria</taxon>
        <taxon>Bacillati</taxon>
        <taxon>Bacillota</taxon>
        <taxon>Bacilli</taxon>
        <taxon>Bacillales</taxon>
        <taxon>Bacillaceae</taxon>
        <taxon>Oceanobacillus</taxon>
    </lineage>
</organism>
<evidence type="ECO:0000256" key="4">
    <source>
        <dbReference type="ARBA" id="ARBA00022723"/>
    </source>
</evidence>
<dbReference type="InterPro" id="IPR000834">
    <property type="entry name" value="Peptidase_M14"/>
</dbReference>